<dbReference type="GO" id="GO:0005743">
    <property type="term" value="C:mitochondrial inner membrane"/>
    <property type="evidence" value="ECO:0007669"/>
    <property type="project" value="TreeGrafter"/>
</dbReference>
<reference evidence="12" key="1">
    <citation type="submission" date="2021-02" db="EMBL/GenBank/DDBJ databases">
        <authorList>
            <person name="Nowell W R."/>
        </authorList>
    </citation>
    <scope>NUCLEOTIDE SEQUENCE</scope>
</reference>
<dbReference type="InterPro" id="IPR051156">
    <property type="entry name" value="Mito/Outer_Membr_Metalloprot"/>
</dbReference>
<evidence type="ECO:0000256" key="9">
    <source>
        <dbReference type="RuleBase" id="RU003983"/>
    </source>
</evidence>
<comment type="caution">
    <text evidence="12">The sequence shown here is derived from an EMBL/GenBank/DDBJ whole genome shotgun (WGS) entry which is preliminary data.</text>
</comment>
<keyword evidence="10" id="KW-1133">Transmembrane helix</keyword>
<dbReference type="AlphaFoldDB" id="A0A813YK96"/>
<keyword evidence="5 9" id="KW-0482">Metalloprotease</keyword>
<protein>
    <recommendedName>
        <fullName evidence="7">Metalloendopeptidase OMA1, mitochondrial</fullName>
    </recommendedName>
    <alternativeName>
        <fullName evidence="8">Overlapping with the m-AAA protease 1 homolog</fullName>
    </alternativeName>
</protein>
<evidence type="ECO:0000256" key="6">
    <source>
        <dbReference type="ARBA" id="ARBA00038233"/>
    </source>
</evidence>
<evidence type="ECO:0000256" key="10">
    <source>
        <dbReference type="SAM" id="Phobius"/>
    </source>
</evidence>
<keyword evidence="13" id="KW-1185">Reference proteome</keyword>
<dbReference type="PANTHER" id="PTHR22726">
    <property type="entry name" value="METALLOENDOPEPTIDASE OMA1"/>
    <property type="match status" value="1"/>
</dbReference>
<evidence type="ECO:0000256" key="2">
    <source>
        <dbReference type="ARBA" id="ARBA00022723"/>
    </source>
</evidence>
<comment type="cofactor">
    <cofactor evidence="9">
        <name>Zn(2+)</name>
        <dbReference type="ChEBI" id="CHEBI:29105"/>
    </cofactor>
    <text evidence="9">Binds 1 zinc ion per subunit.</text>
</comment>
<evidence type="ECO:0000313" key="13">
    <source>
        <dbReference type="Proteomes" id="UP000663828"/>
    </source>
</evidence>
<dbReference type="GO" id="GO:0034982">
    <property type="term" value="P:mitochondrial protein processing"/>
    <property type="evidence" value="ECO:0007669"/>
    <property type="project" value="TreeGrafter"/>
</dbReference>
<keyword evidence="3 9" id="KW-0378">Hydrolase</keyword>
<sequence>MLLTSIYARTITYQQFHTSARRNALPVLGIASKLILKGLAWLSGRSVRVWYRGLPKDKRIILKEHIIRNRLRYLGIIAGLSVGSAIHVYTHIESTPISGRRRYMVITKKQLDKIVNSAKTARDLAAYEFVLPETSEETKRVVKISERLLAANLDLPGIRSYNWSIKVVTGAIYITKRMIATENDDNKLACILGHEIAHVILGHTAESLSQMQVTDLLGVIAAFFIWSILPSDWSSFLAYYIYNKFVKYSIRLSHSRSTEEEADVVGLRIAAKVIVKKYKHIFDKRDLTAI</sequence>
<evidence type="ECO:0000256" key="1">
    <source>
        <dbReference type="ARBA" id="ARBA00022670"/>
    </source>
</evidence>
<dbReference type="EMBL" id="CAJNOR010000342">
    <property type="protein sequence ID" value="CAF0885611.1"/>
    <property type="molecule type" value="Genomic_DNA"/>
</dbReference>
<organism evidence="12 13">
    <name type="scientific">Adineta ricciae</name>
    <name type="common">Rotifer</name>
    <dbReference type="NCBI Taxonomy" id="249248"/>
    <lineage>
        <taxon>Eukaryota</taxon>
        <taxon>Metazoa</taxon>
        <taxon>Spiralia</taxon>
        <taxon>Gnathifera</taxon>
        <taxon>Rotifera</taxon>
        <taxon>Eurotatoria</taxon>
        <taxon>Bdelloidea</taxon>
        <taxon>Adinetida</taxon>
        <taxon>Adinetidae</taxon>
        <taxon>Adineta</taxon>
    </lineage>
</organism>
<evidence type="ECO:0000256" key="5">
    <source>
        <dbReference type="ARBA" id="ARBA00023049"/>
    </source>
</evidence>
<comment type="similarity">
    <text evidence="6 9">Belongs to the peptidase M48 family.</text>
</comment>
<keyword evidence="2" id="KW-0479">Metal-binding</keyword>
<dbReference type="PANTHER" id="PTHR22726:SF1">
    <property type="entry name" value="METALLOENDOPEPTIDASE OMA1, MITOCHONDRIAL"/>
    <property type="match status" value="1"/>
</dbReference>
<dbReference type="Pfam" id="PF01435">
    <property type="entry name" value="Peptidase_M48"/>
    <property type="match status" value="1"/>
</dbReference>
<gene>
    <name evidence="12" type="ORF">XAT740_LOCUS7234</name>
</gene>
<proteinExistence type="inferred from homology"/>
<feature type="domain" description="Peptidase M48" evidence="11">
    <location>
        <begin position="170"/>
        <end position="272"/>
    </location>
</feature>
<evidence type="ECO:0000256" key="4">
    <source>
        <dbReference type="ARBA" id="ARBA00022833"/>
    </source>
</evidence>
<name>A0A813YK96_ADIRI</name>
<evidence type="ECO:0000313" key="12">
    <source>
        <dbReference type="EMBL" id="CAF0885611.1"/>
    </source>
</evidence>
<keyword evidence="10" id="KW-0472">Membrane</keyword>
<dbReference type="Proteomes" id="UP000663828">
    <property type="component" value="Unassembled WGS sequence"/>
</dbReference>
<keyword evidence="10" id="KW-0812">Transmembrane</keyword>
<dbReference type="GO" id="GO:0004222">
    <property type="term" value="F:metalloendopeptidase activity"/>
    <property type="evidence" value="ECO:0007669"/>
    <property type="project" value="InterPro"/>
</dbReference>
<dbReference type="InterPro" id="IPR001915">
    <property type="entry name" value="Peptidase_M48"/>
</dbReference>
<keyword evidence="4 9" id="KW-0862">Zinc</keyword>
<dbReference type="GO" id="GO:0006515">
    <property type="term" value="P:protein quality control for misfolded or incompletely synthesized proteins"/>
    <property type="evidence" value="ECO:0007669"/>
    <property type="project" value="TreeGrafter"/>
</dbReference>
<keyword evidence="1 9" id="KW-0645">Protease</keyword>
<evidence type="ECO:0000256" key="3">
    <source>
        <dbReference type="ARBA" id="ARBA00022801"/>
    </source>
</evidence>
<feature type="transmembrane region" description="Helical" evidence="10">
    <location>
        <begin position="216"/>
        <end position="242"/>
    </location>
</feature>
<accession>A0A813YK96</accession>
<evidence type="ECO:0000259" key="11">
    <source>
        <dbReference type="Pfam" id="PF01435"/>
    </source>
</evidence>
<evidence type="ECO:0000256" key="8">
    <source>
        <dbReference type="ARBA" id="ARBA00042978"/>
    </source>
</evidence>
<dbReference type="GO" id="GO:0046872">
    <property type="term" value="F:metal ion binding"/>
    <property type="evidence" value="ECO:0007669"/>
    <property type="project" value="UniProtKB-KW"/>
</dbReference>
<evidence type="ECO:0000256" key="7">
    <source>
        <dbReference type="ARBA" id="ARBA00040360"/>
    </source>
</evidence>